<dbReference type="RefSeq" id="WP_053543749.1">
    <property type="nucleotide sequence ID" value="NZ_CP009220.1"/>
</dbReference>
<evidence type="ECO:0000259" key="2">
    <source>
        <dbReference type="PROSITE" id="PS50263"/>
    </source>
</evidence>
<dbReference type="PANTHER" id="PTHR23088">
    <property type="entry name" value="NITRILASE-RELATED"/>
    <property type="match status" value="1"/>
</dbReference>
<dbReference type="InterPro" id="IPR036526">
    <property type="entry name" value="C-N_Hydrolase_sf"/>
</dbReference>
<dbReference type="InterPro" id="IPR003010">
    <property type="entry name" value="C-N_Hydrolase"/>
</dbReference>
<name>A0A0M4CVA6_9CORY</name>
<accession>A0A0M4CVA6</accession>
<evidence type="ECO:0000313" key="3">
    <source>
        <dbReference type="EMBL" id="ALC04532.1"/>
    </source>
</evidence>
<keyword evidence="4" id="KW-1185">Reference proteome</keyword>
<keyword evidence="3" id="KW-0378">Hydrolase</keyword>
<comment type="similarity">
    <text evidence="1">Belongs to the carbon-nitrogen hydrolase superfamily. NIT1/NIT2 family.</text>
</comment>
<organism evidence="3 4">
    <name type="scientific">Corynebacterium deserti GIMN1.010</name>
    <dbReference type="NCBI Taxonomy" id="931089"/>
    <lineage>
        <taxon>Bacteria</taxon>
        <taxon>Bacillati</taxon>
        <taxon>Actinomycetota</taxon>
        <taxon>Actinomycetes</taxon>
        <taxon>Mycobacteriales</taxon>
        <taxon>Corynebacteriaceae</taxon>
        <taxon>Corynebacterium</taxon>
    </lineage>
</organism>
<dbReference type="STRING" id="931089.CDES_00230"/>
<feature type="domain" description="CN hydrolase" evidence="2">
    <location>
        <begin position="1"/>
        <end position="245"/>
    </location>
</feature>
<dbReference type="PROSITE" id="PS01227">
    <property type="entry name" value="UPF0012"/>
    <property type="match status" value="1"/>
</dbReference>
<reference evidence="3 4" key="1">
    <citation type="submission" date="2014-08" db="EMBL/GenBank/DDBJ databases">
        <title>Complete genome sequence of Corynebacterium deserti GIMN1.010 (=DSM 45689), isolated from desert sand in western China.</title>
        <authorList>
            <person name="Ruckert C."/>
            <person name="Albersmeier A."/>
            <person name="Kalinowski J."/>
        </authorList>
    </citation>
    <scope>NUCLEOTIDE SEQUENCE [LARGE SCALE GENOMIC DNA]</scope>
    <source>
        <strain evidence="3 4">GIMN1.010</strain>
    </source>
</reference>
<dbReference type="GO" id="GO:0016787">
    <property type="term" value="F:hydrolase activity"/>
    <property type="evidence" value="ECO:0007669"/>
    <property type="project" value="UniProtKB-KW"/>
</dbReference>
<dbReference type="PROSITE" id="PS50263">
    <property type="entry name" value="CN_HYDROLASE"/>
    <property type="match status" value="1"/>
</dbReference>
<dbReference type="EC" id="3.5.-.-" evidence="3"/>
<dbReference type="AlphaFoldDB" id="A0A0M4CVA6"/>
<dbReference type="PATRIC" id="fig|931089.4.peg.41"/>
<protein>
    <submittedName>
        <fullName evidence="3">UPF0012-like hydrolase</fullName>
        <ecNumber evidence="3">3.5.-.-</ecNumber>
    </submittedName>
</protein>
<gene>
    <name evidence="3" type="ORF">CDES_00230</name>
</gene>
<dbReference type="Pfam" id="PF00795">
    <property type="entry name" value="CN_hydrolase"/>
    <property type="match status" value="1"/>
</dbReference>
<dbReference type="Proteomes" id="UP000068067">
    <property type="component" value="Chromosome"/>
</dbReference>
<dbReference type="InterPro" id="IPR001110">
    <property type="entry name" value="UPF0012_CS"/>
</dbReference>
<dbReference type="OrthoDB" id="9811121at2"/>
<dbReference type="CDD" id="cd07581">
    <property type="entry name" value="nitrilase_3"/>
    <property type="match status" value="1"/>
</dbReference>
<sequence length="265" mass="28496">MRIALAQINTAGNISENIEKVERYVTESVVGGADVVVFPEATMVAFGNDLGAAADTYIKEWRTHLSALAQDNNVWIIAGEFENTDNRVRNIAGVYSPEGMHEGYAKIHLYDAFGFSESETVEPGESPLVVQVGDRKVGFAICYDIRFPKLFAELSRAGAELIVVPTSWGSGPGKVEQWEVLGRARALDSNSYVVALGQADPSVSGVNAVEGAPTGVGHSYVSDPFGKVIAKLGEGEELQIIDLSFDKTEKAKESLPVLKNAKLGY</sequence>
<evidence type="ECO:0000256" key="1">
    <source>
        <dbReference type="ARBA" id="ARBA00010613"/>
    </source>
</evidence>
<dbReference type="PANTHER" id="PTHR23088:SF27">
    <property type="entry name" value="DEAMINATED GLUTATHIONE AMIDASE"/>
    <property type="match status" value="1"/>
</dbReference>
<dbReference type="Gene3D" id="3.60.110.10">
    <property type="entry name" value="Carbon-nitrogen hydrolase"/>
    <property type="match status" value="1"/>
</dbReference>
<proteinExistence type="inferred from homology"/>
<dbReference type="EMBL" id="CP009220">
    <property type="protein sequence ID" value="ALC04532.1"/>
    <property type="molecule type" value="Genomic_DNA"/>
</dbReference>
<dbReference type="KEGG" id="cdx:CDES_00230"/>
<dbReference type="SUPFAM" id="SSF56317">
    <property type="entry name" value="Carbon-nitrogen hydrolase"/>
    <property type="match status" value="1"/>
</dbReference>
<evidence type="ECO:0000313" key="4">
    <source>
        <dbReference type="Proteomes" id="UP000068067"/>
    </source>
</evidence>